<name>A0A479ZUK3_9CYAN</name>
<evidence type="ECO:0000256" key="1">
    <source>
        <dbReference type="SAM" id="Phobius"/>
    </source>
</evidence>
<dbReference type="NCBIfam" id="TIGR00278">
    <property type="entry name" value="membrane protein insertion efficiency factor YidD"/>
    <property type="match status" value="1"/>
</dbReference>
<sequence length="180" mass="20305">MEMFNKLIRKISVFGINFYQKHLSPYKGYCCAHRILHGGDSCSEYVKKAFLEQDLNTAIQLSRQRFTECGQAAENLASQKPRQQENLNVRLGSANLQRRSSRLFNRRSFLYLIIPAFFTFGLVTPALASKGKAYSQCLKMATKSSVRQDQKDGKCGNEPELYYGLCCLGIVGLGIANDDK</sequence>
<comment type="caution">
    <text evidence="2">The sequence shown here is derived from an EMBL/GenBank/DDBJ whole genome shotgun (WGS) entry which is preliminary data.</text>
</comment>
<evidence type="ECO:0000313" key="3">
    <source>
        <dbReference type="Proteomes" id="UP000300142"/>
    </source>
</evidence>
<dbReference type="AlphaFoldDB" id="A0A479ZUK3"/>
<keyword evidence="1" id="KW-0812">Transmembrane</keyword>
<proteinExistence type="predicted"/>
<feature type="transmembrane region" description="Helical" evidence="1">
    <location>
        <begin position="108"/>
        <end position="128"/>
    </location>
</feature>
<keyword evidence="1" id="KW-0472">Membrane</keyword>
<organism evidence="2 3">
    <name type="scientific">Sphaerospermopsis reniformis</name>
    <dbReference type="NCBI Taxonomy" id="531300"/>
    <lineage>
        <taxon>Bacteria</taxon>
        <taxon>Bacillati</taxon>
        <taxon>Cyanobacteriota</taxon>
        <taxon>Cyanophyceae</taxon>
        <taxon>Nostocales</taxon>
        <taxon>Aphanizomenonaceae</taxon>
        <taxon>Sphaerospermopsis</taxon>
    </lineage>
</organism>
<reference evidence="3" key="1">
    <citation type="submission" date="2019-02" db="EMBL/GenBank/DDBJ databases">
        <title>Draft genome sequence of Sphaerospermopsis reniformis NIES-1949.</title>
        <authorList>
            <person name="Yamaguchi H."/>
            <person name="Suzuki S."/>
            <person name="Kawachi M."/>
        </authorList>
    </citation>
    <scope>NUCLEOTIDE SEQUENCE [LARGE SCALE GENOMIC DNA]</scope>
    <source>
        <strain evidence="3">NIES-1949</strain>
    </source>
</reference>
<evidence type="ECO:0008006" key="4">
    <source>
        <dbReference type="Google" id="ProtNLM"/>
    </source>
</evidence>
<dbReference type="EMBL" id="BJCE01000036">
    <property type="protein sequence ID" value="GCL36410.1"/>
    <property type="molecule type" value="Genomic_DNA"/>
</dbReference>
<accession>A0A479ZUK3</accession>
<dbReference type="Pfam" id="PF01809">
    <property type="entry name" value="YidD"/>
    <property type="match status" value="1"/>
</dbReference>
<evidence type="ECO:0000313" key="2">
    <source>
        <dbReference type="EMBL" id="GCL36410.1"/>
    </source>
</evidence>
<gene>
    <name evidence="2" type="ORF">SR1949_15140</name>
</gene>
<dbReference type="Proteomes" id="UP000300142">
    <property type="component" value="Unassembled WGS sequence"/>
</dbReference>
<protein>
    <recommendedName>
        <fullName evidence="4">Membrane protein insertion efficiency factor YidD</fullName>
    </recommendedName>
</protein>
<dbReference type="SMART" id="SM01234">
    <property type="entry name" value="Haemolytic"/>
    <property type="match status" value="1"/>
</dbReference>
<keyword evidence="3" id="KW-1185">Reference proteome</keyword>
<dbReference type="InterPro" id="IPR002696">
    <property type="entry name" value="Membr_insert_effic_factor_YidD"/>
</dbReference>
<keyword evidence="1" id="KW-1133">Transmembrane helix</keyword>